<keyword evidence="3" id="KW-1185">Reference proteome</keyword>
<dbReference type="AlphaFoldDB" id="A0A9P8I9Y6"/>
<feature type="region of interest" description="Disordered" evidence="1">
    <location>
        <begin position="202"/>
        <end position="259"/>
    </location>
</feature>
<dbReference type="Proteomes" id="UP000698800">
    <property type="component" value="Unassembled WGS sequence"/>
</dbReference>
<evidence type="ECO:0000313" key="3">
    <source>
        <dbReference type="Proteomes" id="UP000698800"/>
    </source>
</evidence>
<dbReference type="EMBL" id="JAGHQL010000033">
    <property type="protein sequence ID" value="KAH0543403.1"/>
    <property type="molecule type" value="Genomic_DNA"/>
</dbReference>
<accession>A0A9P8I9Y6</accession>
<sequence>MLAMLLDDSNALGFGAREEYASAVHEGKRDPFGSLGRTVTNDIFSRTAVQTSGIEGDHEKRGDHFLNFEGIVRSSGDEIESIGEAVDDILPRAASGNRRDFFSKLKDSVDKFGKAVTDKLFPRAAAPASGIESGVQEEKRDVSSKFKASIGKIGKDLIDVLFARAPAPASGAEIGDEIEISSFAGTANANVGRSVGSRRLDSRASGAMSVGHSGGKAQGISAGNSGASGAASAGHSKVNTRDISAGGFEDSSAGDDGDS</sequence>
<protein>
    <submittedName>
        <fullName evidence="2">Uncharacterized protein</fullName>
    </submittedName>
</protein>
<reference evidence="2" key="1">
    <citation type="submission" date="2021-03" db="EMBL/GenBank/DDBJ databases">
        <title>Comparative genomics and phylogenomic investigation of the class Geoglossomycetes provide insights into ecological specialization and systematics.</title>
        <authorList>
            <person name="Melie T."/>
            <person name="Pirro S."/>
            <person name="Miller A.N."/>
            <person name="Quandt A."/>
        </authorList>
    </citation>
    <scope>NUCLEOTIDE SEQUENCE</scope>
    <source>
        <strain evidence="2">GBOQ0MN5Z8</strain>
    </source>
</reference>
<evidence type="ECO:0000256" key="1">
    <source>
        <dbReference type="SAM" id="MobiDB-lite"/>
    </source>
</evidence>
<feature type="compositionally biased region" description="Low complexity" evidence="1">
    <location>
        <begin position="219"/>
        <end position="236"/>
    </location>
</feature>
<organism evidence="2 3">
    <name type="scientific">Glutinoglossum americanum</name>
    <dbReference type="NCBI Taxonomy" id="1670608"/>
    <lineage>
        <taxon>Eukaryota</taxon>
        <taxon>Fungi</taxon>
        <taxon>Dikarya</taxon>
        <taxon>Ascomycota</taxon>
        <taxon>Pezizomycotina</taxon>
        <taxon>Geoglossomycetes</taxon>
        <taxon>Geoglossales</taxon>
        <taxon>Geoglossaceae</taxon>
        <taxon>Glutinoglossum</taxon>
    </lineage>
</organism>
<evidence type="ECO:0000313" key="2">
    <source>
        <dbReference type="EMBL" id="KAH0543403.1"/>
    </source>
</evidence>
<name>A0A9P8I9Y6_9PEZI</name>
<proteinExistence type="predicted"/>
<comment type="caution">
    <text evidence="2">The sequence shown here is derived from an EMBL/GenBank/DDBJ whole genome shotgun (WGS) entry which is preliminary data.</text>
</comment>
<gene>
    <name evidence="2" type="ORF">FGG08_002261</name>
</gene>